<dbReference type="AlphaFoldDB" id="A0A6V8KMR4"/>
<gene>
    <name evidence="1" type="ORF">Phou_080080</name>
</gene>
<proteinExistence type="predicted"/>
<evidence type="ECO:0000313" key="2">
    <source>
        <dbReference type="Proteomes" id="UP000482800"/>
    </source>
</evidence>
<evidence type="ECO:0000313" key="1">
    <source>
        <dbReference type="EMBL" id="GFJ83828.1"/>
    </source>
</evidence>
<reference evidence="1 2" key="1">
    <citation type="submission" date="2020-03" db="EMBL/GenBank/DDBJ databases">
        <title>Whole genome shotgun sequence of Phytohabitans houttuyneae NBRC 108639.</title>
        <authorList>
            <person name="Komaki H."/>
            <person name="Tamura T."/>
        </authorList>
    </citation>
    <scope>NUCLEOTIDE SEQUENCE [LARGE SCALE GENOMIC DNA]</scope>
    <source>
        <strain evidence="1 2">NBRC 108639</strain>
    </source>
</reference>
<accession>A0A6V8KMR4</accession>
<dbReference type="EMBL" id="BLPF01000003">
    <property type="protein sequence ID" value="GFJ83828.1"/>
    <property type="molecule type" value="Genomic_DNA"/>
</dbReference>
<protein>
    <submittedName>
        <fullName evidence="1">Uncharacterized protein</fullName>
    </submittedName>
</protein>
<organism evidence="1 2">
    <name type="scientific">Phytohabitans houttuyneae</name>
    <dbReference type="NCBI Taxonomy" id="1076126"/>
    <lineage>
        <taxon>Bacteria</taxon>
        <taxon>Bacillati</taxon>
        <taxon>Actinomycetota</taxon>
        <taxon>Actinomycetes</taxon>
        <taxon>Micromonosporales</taxon>
        <taxon>Micromonosporaceae</taxon>
    </lineage>
</organism>
<keyword evidence="2" id="KW-1185">Reference proteome</keyword>
<name>A0A6V8KMR4_9ACTN</name>
<sequence>MPSPTLVAAWLTLDMVPAERIPRWAAFWLVDGCDGPALIELAGLHGDDPREVRDLLPAALAECRVAVPAAEAAAAMETFTHLAQLCVEGRAGERWIVDKVAEILRRSGYANEVIALPLGQLYDLDDEWGAGWGRTDAELRTVTRQACDDQLRLAAAHQAPPRTERT</sequence>
<comment type="caution">
    <text evidence="1">The sequence shown here is derived from an EMBL/GenBank/DDBJ whole genome shotgun (WGS) entry which is preliminary data.</text>
</comment>
<dbReference type="Proteomes" id="UP000482800">
    <property type="component" value="Unassembled WGS sequence"/>
</dbReference>
<reference evidence="1 2" key="2">
    <citation type="submission" date="2020-03" db="EMBL/GenBank/DDBJ databases">
        <authorList>
            <person name="Ichikawa N."/>
            <person name="Kimura A."/>
            <person name="Kitahashi Y."/>
            <person name="Uohara A."/>
        </authorList>
    </citation>
    <scope>NUCLEOTIDE SEQUENCE [LARGE SCALE GENOMIC DNA]</scope>
    <source>
        <strain evidence="1 2">NBRC 108639</strain>
    </source>
</reference>